<gene>
    <name evidence="2" type="ORF">LLUT_LOCUS33169</name>
</gene>
<organism evidence="2 3">
    <name type="scientific">Lupinus luteus</name>
    <name type="common">European yellow lupine</name>
    <dbReference type="NCBI Taxonomy" id="3873"/>
    <lineage>
        <taxon>Eukaryota</taxon>
        <taxon>Viridiplantae</taxon>
        <taxon>Streptophyta</taxon>
        <taxon>Embryophyta</taxon>
        <taxon>Tracheophyta</taxon>
        <taxon>Spermatophyta</taxon>
        <taxon>Magnoliopsida</taxon>
        <taxon>eudicotyledons</taxon>
        <taxon>Gunneridae</taxon>
        <taxon>Pentapetalae</taxon>
        <taxon>rosids</taxon>
        <taxon>fabids</taxon>
        <taxon>Fabales</taxon>
        <taxon>Fabaceae</taxon>
        <taxon>Papilionoideae</taxon>
        <taxon>50 kb inversion clade</taxon>
        <taxon>genistoids sensu lato</taxon>
        <taxon>core genistoids</taxon>
        <taxon>Genisteae</taxon>
        <taxon>Lupinus</taxon>
    </lineage>
</organism>
<dbReference type="AlphaFoldDB" id="A0AAV1YEX2"/>
<comment type="caution">
    <text evidence="2">The sequence shown here is derived from an EMBL/GenBank/DDBJ whole genome shotgun (WGS) entry which is preliminary data.</text>
</comment>
<reference evidence="2 3" key="1">
    <citation type="submission" date="2024-03" db="EMBL/GenBank/DDBJ databases">
        <authorList>
            <person name="Martinez-Hernandez J."/>
        </authorList>
    </citation>
    <scope>NUCLEOTIDE SEQUENCE [LARGE SCALE GENOMIC DNA]</scope>
</reference>
<sequence length="69" mass="7637">MANDDASHTLADKAFAVCYANAASGTVVASLSICFTTHSRGWHLKSKREQQKQNQEMMTPLEGKIIRQL</sequence>
<evidence type="ECO:0000313" key="2">
    <source>
        <dbReference type="EMBL" id="CAL0332109.1"/>
    </source>
</evidence>
<evidence type="ECO:0000256" key="1">
    <source>
        <dbReference type="SAM" id="MobiDB-lite"/>
    </source>
</evidence>
<name>A0AAV1YEX2_LUPLU</name>
<keyword evidence="3" id="KW-1185">Reference proteome</keyword>
<accession>A0AAV1YEX2</accession>
<protein>
    <submittedName>
        <fullName evidence="2">Uncharacterized protein</fullName>
    </submittedName>
</protein>
<proteinExistence type="predicted"/>
<dbReference type="EMBL" id="CAXHTB010000023">
    <property type="protein sequence ID" value="CAL0332109.1"/>
    <property type="molecule type" value="Genomic_DNA"/>
</dbReference>
<dbReference type="Proteomes" id="UP001497480">
    <property type="component" value="Unassembled WGS sequence"/>
</dbReference>
<feature type="region of interest" description="Disordered" evidence="1">
    <location>
        <begin position="45"/>
        <end position="69"/>
    </location>
</feature>
<evidence type="ECO:0000313" key="3">
    <source>
        <dbReference type="Proteomes" id="UP001497480"/>
    </source>
</evidence>